<keyword evidence="3" id="KW-0808">Transferase</keyword>
<evidence type="ECO:0000256" key="4">
    <source>
        <dbReference type="SAM" id="Phobius"/>
    </source>
</evidence>
<organism evidence="5">
    <name type="scientific">Cuerna arida</name>
    <dbReference type="NCBI Taxonomy" id="1464854"/>
    <lineage>
        <taxon>Eukaryota</taxon>
        <taxon>Metazoa</taxon>
        <taxon>Ecdysozoa</taxon>
        <taxon>Arthropoda</taxon>
        <taxon>Hexapoda</taxon>
        <taxon>Insecta</taxon>
        <taxon>Pterygota</taxon>
        <taxon>Neoptera</taxon>
        <taxon>Paraneoptera</taxon>
        <taxon>Hemiptera</taxon>
        <taxon>Auchenorrhyncha</taxon>
        <taxon>Membracoidea</taxon>
        <taxon>Cicadellidae</taxon>
        <taxon>Cicadellinae</taxon>
        <taxon>Proconiini</taxon>
        <taxon>Cuerna</taxon>
    </lineage>
</organism>
<dbReference type="PANTHER" id="PTHR48043:SF145">
    <property type="entry name" value="FI06409P-RELATED"/>
    <property type="match status" value="1"/>
</dbReference>
<dbReference type="Gene3D" id="3.40.50.2000">
    <property type="entry name" value="Glycogen Phosphorylase B"/>
    <property type="match status" value="1"/>
</dbReference>
<dbReference type="EMBL" id="GECZ01017397">
    <property type="protein sequence ID" value="JAS52372.1"/>
    <property type="molecule type" value="Transcribed_RNA"/>
</dbReference>
<evidence type="ECO:0000256" key="2">
    <source>
        <dbReference type="ARBA" id="ARBA00022676"/>
    </source>
</evidence>
<dbReference type="InterPro" id="IPR002213">
    <property type="entry name" value="UDP_glucos_trans"/>
</dbReference>
<accession>A0A1B6FQ96</accession>
<evidence type="ECO:0008006" key="6">
    <source>
        <dbReference type="Google" id="ProtNLM"/>
    </source>
</evidence>
<keyword evidence="4" id="KW-0812">Transmembrane</keyword>
<proteinExistence type="inferred from homology"/>
<evidence type="ECO:0000256" key="3">
    <source>
        <dbReference type="ARBA" id="ARBA00022679"/>
    </source>
</evidence>
<keyword evidence="4" id="KW-0472">Membrane</keyword>
<evidence type="ECO:0000313" key="5">
    <source>
        <dbReference type="EMBL" id="JAS52372.1"/>
    </source>
</evidence>
<protein>
    <recommendedName>
        <fullName evidence="6">Glucuronosyltransferase</fullName>
    </recommendedName>
</protein>
<dbReference type="SUPFAM" id="SSF53756">
    <property type="entry name" value="UDP-Glycosyltransferase/glycogen phosphorylase"/>
    <property type="match status" value="1"/>
</dbReference>
<gene>
    <name evidence="5" type="ORF">g.17243</name>
</gene>
<evidence type="ECO:0000256" key="1">
    <source>
        <dbReference type="ARBA" id="ARBA00009995"/>
    </source>
</evidence>
<dbReference type="Pfam" id="PF00201">
    <property type="entry name" value="UDPGT"/>
    <property type="match status" value="1"/>
</dbReference>
<name>A0A1B6FQ96_9HEMI</name>
<keyword evidence="4" id="KW-1133">Transmembrane helix</keyword>
<comment type="similarity">
    <text evidence="1">Belongs to the UDP-glycosyltransferase family.</text>
</comment>
<feature type="transmembrane region" description="Helical" evidence="4">
    <location>
        <begin position="116"/>
        <end position="139"/>
    </location>
</feature>
<dbReference type="InterPro" id="IPR050271">
    <property type="entry name" value="UDP-glycosyltransferase"/>
</dbReference>
<keyword evidence="2" id="KW-0328">Glycosyltransferase</keyword>
<sequence length="157" mass="18579">MSQNEVLHAGVPVVAIPFFADQIFNVRFYEHLGVGVKLDFWTMDEASLYKTITTVLNDPRFQENAKKMSQIVRDQVMSQMDSALYWIEYVLRHRDTQHLRPASAKLSWYQLWLLDVVVAVLAFLCLIFLVLYKVIIWTLSRFFSRRRSQLFSDKKRN</sequence>
<reference evidence="5" key="1">
    <citation type="submission" date="2015-11" db="EMBL/GenBank/DDBJ databases">
        <title>De novo transcriptome assembly of four potential Pierce s Disease insect vectors from Arizona vineyards.</title>
        <authorList>
            <person name="Tassone E.E."/>
        </authorList>
    </citation>
    <scope>NUCLEOTIDE SEQUENCE</scope>
</reference>
<dbReference type="GO" id="GO:0008194">
    <property type="term" value="F:UDP-glycosyltransferase activity"/>
    <property type="evidence" value="ECO:0007669"/>
    <property type="project" value="InterPro"/>
</dbReference>
<dbReference type="AlphaFoldDB" id="A0A1B6FQ96"/>
<dbReference type="PANTHER" id="PTHR48043">
    <property type="entry name" value="EG:EG0003.4 PROTEIN-RELATED"/>
    <property type="match status" value="1"/>
</dbReference>